<evidence type="ECO:0000256" key="2">
    <source>
        <dbReference type="ARBA" id="ARBA00022598"/>
    </source>
</evidence>
<feature type="binding site" evidence="11">
    <location>
        <begin position="376"/>
        <end position="379"/>
    </location>
    <ligand>
        <name>GMP</name>
        <dbReference type="ChEBI" id="CHEBI:58115"/>
    </ligand>
</feature>
<evidence type="ECO:0000256" key="5">
    <source>
        <dbReference type="ARBA" id="ARBA00022800"/>
    </source>
</evidence>
<proteinExistence type="inferred from homology"/>
<sequence>MSELKRVRPGVWEVAPVGGMRVPARIFATEKLVEAIKKDQSVQQACNVAHLPGIVRASLVMPDVHEGYGFPIGGVAAFDLKDGVISPGGVGYDINCGVRLIRTDLSREELDPKLKQLVHQLQRDVPAGVGSEGAIFTLSDRDLDEVMVKGARWAVERGFGQEEDLAFTEAGGALPEAKPQYVSARARERGAPQVGTLGSGNHFCEIQVVEEVYDEKAAKAFGLAPGLVTFMIHCGSRGLGYQVCDDFLDLMRLAAKKYGIDLPDPQLVSVPVSSPEGERYLGAMRAAANFAWANRQVIMALVERALVRVLGGDRRSLGFRLVYDVAHNIAKVEEHVVDGKKKKVIVHRKGATRAFPAHHPETPAPYKEIGQPVLIPGDMGRASYVLVGTEKAMSECWGSSAHGAGRMLSRTAARRTAGHRNLVKEMGEQGVIVAARSPKTLAEEMPEAYKDVSLVVEAVEEAGIAKAVAKLRPIGVVKG</sequence>
<dbReference type="GO" id="GO:0006396">
    <property type="term" value="P:RNA processing"/>
    <property type="evidence" value="ECO:0007669"/>
    <property type="project" value="InterPro"/>
</dbReference>
<evidence type="ECO:0000256" key="3">
    <source>
        <dbReference type="ARBA" id="ARBA00022723"/>
    </source>
</evidence>
<dbReference type="SUPFAM" id="SSF103365">
    <property type="entry name" value="Hypothetical protein PH1602"/>
    <property type="match status" value="1"/>
</dbReference>
<dbReference type="EC" id="6.5.1.-" evidence="13"/>
<evidence type="ECO:0000256" key="4">
    <source>
        <dbReference type="ARBA" id="ARBA00022741"/>
    </source>
</evidence>
<feature type="binding site" evidence="12">
    <location>
        <position position="327"/>
    </location>
    <ligand>
        <name>Mn(2+)</name>
        <dbReference type="ChEBI" id="CHEBI:29035"/>
        <label>2</label>
    </ligand>
</feature>
<feature type="binding site" evidence="12">
    <location>
        <position position="233"/>
    </location>
    <ligand>
        <name>Mn(2+)</name>
        <dbReference type="ChEBI" id="CHEBI:29035"/>
        <label>2</label>
    </ligand>
</feature>
<dbReference type="GO" id="GO:0170057">
    <property type="term" value="F:RNA ligase (GTP) activity"/>
    <property type="evidence" value="ECO:0007669"/>
    <property type="project" value="UniProtKB-EC"/>
</dbReference>
<dbReference type="Proteomes" id="UP000027284">
    <property type="component" value="Unassembled WGS sequence"/>
</dbReference>
<accession>A0A062XX75</accession>
<dbReference type="FunFam" id="3.90.1860.10:FF:000001">
    <property type="entry name" value="tRNA-splicing ligase RtcB homolog"/>
    <property type="match status" value="1"/>
</dbReference>
<evidence type="ECO:0000256" key="11">
    <source>
        <dbReference type="PIRSR" id="PIRSR601233-2"/>
    </source>
</evidence>
<comment type="similarity">
    <text evidence="1 13">Belongs to the RtcB family.</text>
</comment>
<name>A0A062XX75_9BACT</name>
<feature type="binding site" evidence="11">
    <location>
        <position position="478"/>
    </location>
    <ligand>
        <name>GMP</name>
        <dbReference type="ChEBI" id="CHEBI:58115"/>
    </ligand>
</feature>
<evidence type="ECO:0000256" key="12">
    <source>
        <dbReference type="PIRSR" id="PIRSR601233-3"/>
    </source>
</evidence>
<keyword evidence="6 11" id="KW-0342">GTP-binding</keyword>
<dbReference type="InterPro" id="IPR036025">
    <property type="entry name" value="RtcB-like_sf"/>
</dbReference>
<evidence type="ECO:0000256" key="13">
    <source>
        <dbReference type="RuleBase" id="RU371113"/>
    </source>
</evidence>
<keyword evidence="7 12" id="KW-0464">Manganese</keyword>
<protein>
    <recommendedName>
        <fullName evidence="13">tRNA-splicing ligase RtcB</fullName>
        <ecNumber evidence="13">6.5.1.-</ecNumber>
    </recommendedName>
</protein>
<gene>
    <name evidence="13" type="primary">rtcB</name>
    <name evidence="14" type="ORF">EG19_02080</name>
</gene>
<dbReference type="GO" id="GO:0005525">
    <property type="term" value="F:GTP binding"/>
    <property type="evidence" value="ECO:0007669"/>
    <property type="project" value="UniProtKB-KW"/>
</dbReference>
<dbReference type="GO" id="GO:0042245">
    <property type="term" value="P:RNA repair"/>
    <property type="evidence" value="ECO:0007669"/>
    <property type="project" value="UniProtKB-KW"/>
</dbReference>
<evidence type="ECO:0000256" key="7">
    <source>
        <dbReference type="ARBA" id="ARBA00023211"/>
    </source>
</evidence>
<evidence type="ECO:0000256" key="6">
    <source>
        <dbReference type="ARBA" id="ARBA00023134"/>
    </source>
</evidence>
<dbReference type="GO" id="GO:0003972">
    <property type="term" value="F:RNA ligase (ATP) activity"/>
    <property type="evidence" value="ECO:0007669"/>
    <property type="project" value="TreeGrafter"/>
</dbReference>
<dbReference type="GO" id="GO:0046872">
    <property type="term" value="F:metal ion binding"/>
    <property type="evidence" value="ECO:0007669"/>
    <property type="project" value="UniProtKB-UniRule"/>
</dbReference>
<evidence type="ECO:0000313" key="14">
    <source>
        <dbReference type="EMBL" id="KDA54009.1"/>
    </source>
</evidence>
<evidence type="ECO:0000256" key="10">
    <source>
        <dbReference type="PIRSR" id="PIRSR601233-1"/>
    </source>
</evidence>
<dbReference type="EMBL" id="JMFG01000015">
    <property type="protein sequence ID" value="KDA54009.1"/>
    <property type="molecule type" value="Genomic_DNA"/>
</dbReference>
<feature type="binding site" evidence="12">
    <location>
        <position position="93"/>
    </location>
    <ligand>
        <name>Mn(2+)</name>
        <dbReference type="ChEBI" id="CHEBI:29035"/>
        <label>1</label>
    </ligand>
</feature>
<dbReference type="InterPro" id="IPR001233">
    <property type="entry name" value="RtcB"/>
</dbReference>
<dbReference type="AlphaFoldDB" id="A0A062XX75"/>
<keyword evidence="3 12" id="KW-0479">Metal-binding</keyword>
<dbReference type="Pfam" id="PF01139">
    <property type="entry name" value="RtcB"/>
    <property type="match status" value="1"/>
</dbReference>
<feature type="binding site" evidence="11">
    <location>
        <begin position="402"/>
        <end position="405"/>
    </location>
    <ligand>
        <name>GMP</name>
        <dbReference type="ChEBI" id="CHEBI:58115"/>
    </ligand>
</feature>
<dbReference type="RefSeq" id="WP_038048656.1">
    <property type="nucleotide sequence ID" value="NZ_JMFG01000015.1"/>
</dbReference>
<dbReference type="STRING" id="1312852.EG19_02080"/>
<keyword evidence="5" id="KW-0692">RNA repair</keyword>
<feature type="binding site" evidence="11">
    <location>
        <begin position="201"/>
        <end position="205"/>
    </location>
    <ligand>
        <name>GMP</name>
        <dbReference type="ChEBI" id="CHEBI:58115"/>
    </ligand>
</feature>
<dbReference type="Gene3D" id="3.90.1860.10">
    <property type="entry name" value="tRNA-splicing ligase RtcB"/>
    <property type="match status" value="1"/>
</dbReference>
<reference evidence="14 15" key="1">
    <citation type="submission" date="2014-04" db="EMBL/GenBank/DDBJ databases">
        <title>The Genome Sequence of Thermoanaerobaculum aquaticum MP-01, The First Cultivated Group 23 Acidobacterium.</title>
        <authorList>
            <person name="Stamps B.W."/>
            <person name="Losey N.A."/>
            <person name="Lawson P.A."/>
            <person name="Stevenson B.S."/>
        </authorList>
    </citation>
    <scope>NUCLEOTIDE SEQUENCE [LARGE SCALE GENOMIC DNA]</scope>
    <source>
        <strain evidence="14 15">MP-01</strain>
    </source>
</reference>
<keyword evidence="4 11" id="KW-0547">Nucleotide-binding</keyword>
<keyword evidence="2 13" id="KW-0436">Ligase</keyword>
<feature type="active site" description="GMP-histidine intermediate" evidence="10">
    <location>
        <position position="402"/>
    </location>
</feature>
<feature type="binding site" evidence="11">
    <location>
        <begin position="327"/>
        <end position="328"/>
    </location>
    <ligand>
        <name>GMP</name>
        <dbReference type="ChEBI" id="CHEBI:58115"/>
    </ligand>
</feature>
<comment type="caution">
    <text evidence="14">The sequence shown here is derived from an EMBL/GenBank/DDBJ whole genome shotgun (WGS) entry which is preliminary data.</text>
</comment>
<dbReference type="PANTHER" id="PTHR11118:SF1">
    <property type="entry name" value="RNA-SPLICING LIGASE RTCB HOMOLOG"/>
    <property type="match status" value="1"/>
</dbReference>
<evidence type="ECO:0000256" key="8">
    <source>
        <dbReference type="ARBA" id="ARBA00047746"/>
    </source>
</evidence>
<evidence type="ECO:0000256" key="1">
    <source>
        <dbReference type="ARBA" id="ARBA00008071"/>
    </source>
</evidence>
<feature type="binding site" evidence="11">
    <location>
        <position position="383"/>
    </location>
    <ligand>
        <name>GMP</name>
        <dbReference type="ChEBI" id="CHEBI:58115"/>
    </ligand>
</feature>
<dbReference type="OrthoDB" id="9802323at2"/>
<organism evidence="14 15">
    <name type="scientific">Thermoanaerobaculum aquaticum</name>
    <dbReference type="NCBI Taxonomy" id="1312852"/>
    <lineage>
        <taxon>Bacteria</taxon>
        <taxon>Pseudomonadati</taxon>
        <taxon>Acidobacteriota</taxon>
        <taxon>Thermoanaerobaculia</taxon>
        <taxon>Thermoanaerobaculales</taxon>
        <taxon>Thermoanaerobaculaceae</taxon>
        <taxon>Thermoanaerobaculum</taxon>
    </lineage>
</organism>
<evidence type="ECO:0000256" key="9">
    <source>
        <dbReference type="ARBA" id="ARBA00049514"/>
    </source>
</evidence>
<comment type="catalytic activity">
    <reaction evidence="8">
        <text>a 3'-end 3'-phospho-ribonucleotide-RNA + a 5'-end dephospho-ribonucleoside-RNA + GTP = a ribonucleotidyl-ribonucleotide-RNA + GMP + diphosphate</text>
        <dbReference type="Rhea" id="RHEA:68076"/>
        <dbReference type="Rhea" id="RHEA-COMP:10463"/>
        <dbReference type="Rhea" id="RHEA-COMP:13936"/>
        <dbReference type="Rhea" id="RHEA-COMP:17355"/>
        <dbReference type="ChEBI" id="CHEBI:33019"/>
        <dbReference type="ChEBI" id="CHEBI:37565"/>
        <dbReference type="ChEBI" id="CHEBI:58115"/>
        <dbReference type="ChEBI" id="CHEBI:83062"/>
        <dbReference type="ChEBI" id="CHEBI:138284"/>
        <dbReference type="ChEBI" id="CHEBI:173118"/>
        <dbReference type="EC" id="6.5.1.8"/>
    </reaction>
</comment>
<keyword evidence="15" id="KW-1185">Reference proteome</keyword>
<comment type="catalytic activity">
    <reaction evidence="9">
        <text>a 3'-end 2',3'-cyclophospho-ribonucleotide-RNA + a 5'-end dephospho-ribonucleoside-RNA + GTP + H2O = a ribonucleotidyl-ribonucleotide-RNA + GMP + diphosphate + H(+)</text>
        <dbReference type="Rhea" id="RHEA:68080"/>
        <dbReference type="Rhea" id="RHEA-COMP:10464"/>
        <dbReference type="Rhea" id="RHEA-COMP:13936"/>
        <dbReference type="Rhea" id="RHEA-COMP:17355"/>
        <dbReference type="ChEBI" id="CHEBI:15377"/>
        <dbReference type="ChEBI" id="CHEBI:15378"/>
        <dbReference type="ChEBI" id="CHEBI:33019"/>
        <dbReference type="ChEBI" id="CHEBI:37565"/>
        <dbReference type="ChEBI" id="CHEBI:58115"/>
        <dbReference type="ChEBI" id="CHEBI:83064"/>
        <dbReference type="ChEBI" id="CHEBI:138284"/>
        <dbReference type="ChEBI" id="CHEBI:173118"/>
        <dbReference type="EC" id="6.5.1.8"/>
    </reaction>
</comment>
<comment type="subunit">
    <text evidence="13">Monomer.</text>
</comment>
<dbReference type="PANTHER" id="PTHR11118">
    <property type="entry name" value="RNA-SPLICING LIGASE RTCB HOMOLOG"/>
    <property type="match status" value="1"/>
</dbReference>
<comment type="cofactor">
    <cofactor evidence="12 13">
        <name>Mn(2+)</name>
        <dbReference type="ChEBI" id="CHEBI:29035"/>
    </cofactor>
    <text evidence="12 13">Binds 2 manganese ions per subunit.</text>
</comment>
<evidence type="ECO:0000313" key="15">
    <source>
        <dbReference type="Proteomes" id="UP000027284"/>
    </source>
</evidence>
<feature type="binding site" evidence="12">
    <location>
        <position position="202"/>
    </location>
    <ligand>
        <name>Mn(2+)</name>
        <dbReference type="ChEBI" id="CHEBI:29035"/>
        <label>1</label>
    </ligand>
</feature>